<dbReference type="AlphaFoldDB" id="A0A7N0THK6"/>
<sequence length="220" mass="24049">MSASKRQIKEPRRRSKNQNGVASSLLPSLILSNSLLPKFSSQALLRFSPNSEILTMARVLSQALITRATHSSPLGNRPLVSLKHRHTVAEGTLIEIDLESSTETGESAAVRIVRLEDIMHTIIAQRSAPSWLPFIPGSSYWVPPKPSPKNVASLLKKCSISPALSAEEALSLTTVRGWPSSDHLLGGNKLRSPSEVKLKDTEVQVKVVEIKSKDSDDEED</sequence>
<name>A0A7N0THK6_KALFE</name>
<evidence type="ECO:0000313" key="2">
    <source>
        <dbReference type="EnsemblPlants" id="Kaladp0037s0080.1.v1.1"/>
    </source>
</evidence>
<dbReference type="Proteomes" id="UP000594263">
    <property type="component" value="Unplaced"/>
</dbReference>
<dbReference type="PANTHER" id="PTHR33972">
    <property type="entry name" value="EXPRESSED PROTEIN"/>
    <property type="match status" value="1"/>
</dbReference>
<dbReference type="OMA" id="EDIMHTI"/>
<reference evidence="2" key="1">
    <citation type="submission" date="2021-01" db="UniProtKB">
        <authorList>
            <consortium name="EnsemblPlants"/>
        </authorList>
    </citation>
    <scope>IDENTIFICATION</scope>
</reference>
<dbReference type="Gramene" id="Kaladp0037s0080.1.v1.1">
    <property type="protein sequence ID" value="Kaladp0037s0080.1.v1.1"/>
    <property type="gene ID" value="Kaladp0037s0080.v1.1"/>
</dbReference>
<evidence type="ECO:0000313" key="3">
    <source>
        <dbReference type="Proteomes" id="UP000594263"/>
    </source>
</evidence>
<proteinExistence type="predicted"/>
<dbReference type="EnsemblPlants" id="Kaladp0037s0080.1.v1.1">
    <property type="protein sequence ID" value="Kaladp0037s0080.1.v1.1"/>
    <property type="gene ID" value="Kaladp0037s0080.v1.1"/>
</dbReference>
<keyword evidence="3" id="KW-1185">Reference proteome</keyword>
<evidence type="ECO:0000256" key="1">
    <source>
        <dbReference type="SAM" id="MobiDB-lite"/>
    </source>
</evidence>
<dbReference type="PANTHER" id="PTHR33972:SF2">
    <property type="entry name" value="OS04G0606700 PROTEIN"/>
    <property type="match status" value="1"/>
</dbReference>
<feature type="region of interest" description="Disordered" evidence="1">
    <location>
        <begin position="1"/>
        <end position="20"/>
    </location>
</feature>
<protein>
    <submittedName>
        <fullName evidence="2">Uncharacterized protein</fullName>
    </submittedName>
</protein>
<accession>A0A7N0THK6</accession>
<organism evidence="2 3">
    <name type="scientific">Kalanchoe fedtschenkoi</name>
    <name type="common">Lavender scallops</name>
    <name type="synonym">South American air plant</name>
    <dbReference type="NCBI Taxonomy" id="63787"/>
    <lineage>
        <taxon>Eukaryota</taxon>
        <taxon>Viridiplantae</taxon>
        <taxon>Streptophyta</taxon>
        <taxon>Embryophyta</taxon>
        <taxon>Tracheophyta</taxon>
        <taxon>Spermatophyta</taxon>
        <taxon>Magnoliopsida</taxon>
        <taxon>eudicotyledons</taxon>
        <taxon>Gunneridae</taxon>
        <taxon>Pentapetalae</taxon>
        <taxon>Saxifragales</taxon>
        <taxon>Crassulaceae</taxon>
        <taxon>Kalanchoe</taxon>
    </lineage>
</organism>